<evidence type="ECO:0000313" key="1">
    <source>
        <dbReference type="EMBL" id="CAF9941416.1"/>
    </source>
</evidence>
<sequence length="187" mass="21163">MKALHDSTNFSIHTISIQPEKAGSYLPFAAIETHDPHIVRSTTVVIPRTTKLELHLDGFGNNDDGPERMHQVLQNPTKFLSTASNLSSLTIDFMPSQFPTKKPWPPSWPTSFAALLEGCQLPRLSLLHLRNFTFREAEFSTFIQNSPDIHDLSLQNFHMIDHKDLRAQTHAGPGSWERLLLTIKNTL</sequence>
<accession>A0A8H3PHJ8</accession>
<proteinExistence type="predicted"/>
<protein>
    <submittedName>
        <fullName evidence="1">Uncharacterized protein</fullName>
    </submittedName>
</protein>
<evidence type="ECO:0000313" key="2">
    <source>
        <dbReference type="Proteomes" id="UP000664534"/>
    </source>
</evidence>
<dbReference type="EMBL" id="CAJPDT010000148">
    <property type="protein sequence ID" value="CAF9941416.1"/>
    <property type="molecule type" value="Genomic_DNA"/>
</dbReference>
<name>A0A8H3PHJ8_9LECA</name>
<dbReference type="Proteomes" id="UP000664534">
    <property type="component" value="Unassembled WGS sequence"/>
</dbReference>
<keyword evidence="2" id="KW-1185">Reference proteome</keyword>
<comment type="caution">
    <text evidence="1">The sequence shown here is derived from an EMBL/GenBank/DDBJ whole genome shotgun (WGS) entry which is preliminary data.</text>
</comment>
<dbReference type="OrthoDB" id="5422579at2759"/>
<organism evidence="1 2">
    <name type="scientific">Imshaugia aleurites</name>
    <dbReference type="NCBI Taxonomy" id="172621"/>
    <lineage>
        <taxon>Eukaryota</taxon>
        <taxon>Fungi</taxon>
        <taxon>Dikarya</taxon>
        <taxon>Ascomycota</taxon>
        <taxon>Pezizomycotina</taxon>
        <taxon>Lecanoromycetes</taxon>
        <taxon>OSLEUM clade</taxon>
        <taxon>Lecanoromycetidae</taxon>
        <taxon>Lecanorales</taxon>
        <taxon>Lecanorineae</taxon>
        <taxon>Parmeliaceae</taxon>
        <taxon>Imshaugia</taxon>
    </lineage>
</organism>
<dbReference type="AlphaFoldDB" id="A0A8H3PHJ8"/>
<reference evidence="1" key="1">
    <citation type="submission" date="2021-03" db="EMBL/GenBank/DDBJ databases">
        <authorList>
            <person name="Tagirdzhanova G."/>
        </authorList>
    </citation>
    <scope>NUCLEOTIDE SEQUENCE</scope>
</reference>
<gene>
    <name evidence="1" type="ORF">IMSHALPRED_002566</name>
</gene>